<evidence type="ECO:0000313" key="1">
    <source>
        <dbReference type="EMBL" id="KAK1857807.1"/>
    </source>
</evidence>
<protein>
    <submittedName>
        <fullName evidence="1">Uncharacterized protein</fullName>
    </submittedName>
</protein>
<dbReference type="EMBL" id="CM020618">
    <property type="protein sequence ID" value="KAK1857807.1"/>
    <property type="molecule type" value="Genomic_DNA"/>
</dbReference>
<name>A0ACC3BIQ0_PYRYE</name>
<dbReference type="Proteomes" id="UP000798662">
    <property type="component" value="Chromosome 1"/>
</dbReference>
<sequence length="200" mass="22652">MRQGPMKKSRGHEKRKQTSSHRPGGTPGAGRGITHSPPHIHPQAPRPCDQATSLGQAIRIYRRRGPGAGATATAVRRLDPPHFAAGPYPPLPQSTPTFISPTAAGHALLQPPQLTPPRHTRPRRAHTRADLPRRCHPTRQRRGPRRRRRRFRRRRCRRRRLRPHQQQRRPRRRRSAAAAAAAATVRHYLRPPPPPPLSKA</sequence>
<organism evidence="1 2">
    <name type="scientific">Pyropia yezoensis</name>
    <name type="common">Susabi-nori</name>
    <name type="synonym">Porphyra yezoensis</name>
    <dbReference type="NCBI Taxonomy" id="2788"/>
    <lineage>
        <taxon>Eukaryota</taxon>
        <taxon>Rhodophyta</taxon>
        <taxon>Bangiophyceae</taxon>
        <taxon>Bangiales</taxon>
        <taxon>Bangiaceae</taxon>
        <taxon>Pyropia</taxon>
    </lineage>
</organism>
<evidence type="ECO:0000313" key="2">
    <source>
        <dbReference type="Proteomes" id="UP000798662"/>
    </source>
</evidence>
<reference evidence="1" key="1">
    <citation type="submission" date="2019-11" db="EMBL/GenBank/DDBJ databases">
        <title>Nori genome reveals adaptations in red seaweeds to the harsh intertidal environment.</title>
        <authorList>
            <person name="Wang D."/>
            <person name="Mao Y."/>
        </authorList>
    </citation>
    <scope>NUCLEOTIDE SEQUENCE</scope>
    <source>
        <tissue evidence="1">Gametophyte</tissue>
    </source>
</reference>
<accession>A0ACC3BIQ0</accession>
<comment type="caution">
    <text evidence="1">The sequence shown here is derived from an EMBL/GenBank/DDBJ whole genome shotgun (WGS) entry which is preliminary data.</text>
</comment>
<gene>
    <name evidence="1" type="ORF">I4F81_000421</name>
</gene>
<keyword evidence="2" id="KW-1185">Reference proteome</keyword>
<proteinExistence type="predicted"/>